<accession>A0A3A9YJD2</accession>
<dbReference type="SUPFAM" id="SSF52980">
    <property type="entry name" value="Restriction endonuclease-like"/>
    <property type="match status" value="1"/>
</dbReference>
<proteinExistence type="predicted"/>
<evidence type="ECO:0000313" key="2">
    <source>
        <dbReference type="EMBL" id="RKN36898.1"/>
    </source>
</evidence>
<name>A0A3A9YJD2_9ACTN</name>
<gene>
    <name evidence="2" type="ORF">D7294_29520</name>
</gene>
<dbReference type="InterPro" id="IPR011335">
    <property type="entry name" value="Restrct_endonuc-II-like"/>
</dbReference>
<comment type="caution">
    <text evidence="2">The sequence shown here is derived from an EMBL/GenBank/DDBJ whole genome shotgun (WGS) entry which is preliminary data.</text>
</comment>
<sequence length="194" mass="21077">MTVMATHGRLPSQADLLEEGFLALSTPEGFRAELIEGEIVVSPPPDGGHESCLSAVIRQVVRQAGTDMDVSGHKGLLLPGGETWPGSRVIPDATFAPRPLDLFRAAPPWMDPAGVAMVVEVTSSRAERDRVAKRRCYARGAIPLYLLIDREHRRATLLSEPAGKDYAHSHSAEFGKPLPLPEPFAFDLDTAEFL</sequence>
<dbReference type="RefSeq" id="WP_120684886.1">
    <property type="nucleotide sequence ID" value="NZ_RBAL01000030.1"/>
</dbReference>
<dbReference type="PANTHER" id="PTHR35400:SF3">
    <property type="entry name" value="SLL1072 PROTEIN"/>
    <property type="match status" value="1"/>
</dbReference>
<dbReference type="AlphaFoldDB" id="A0A3A9YJD2"/>
<organism evidence="2 3">
    <name type="scientific">Streptomyces hoynatensis</name>
    <dbReference type="NCBI Taxonomy" id="1141874"/>
    <lineage>
        <taxon>Bacteria</taxon>
        <taxon>Bacillati</taxon>
        <taxon>Actinomycetota</taxon>
        <taxon>Actinomycetes</taxon>
        <taxon>Kitasatosporales</taxon>
        <taxon>Streptomycetaceae</taxon>
        <taxon>Streptomyces</taxon>
    </lineage>
</organism>
<evidence type="ECO:0000313" key="3">
    <source>
        <dbReference type="Proteomes" id="UP000272474"/>
    </source>
</evidence>
<dbReference type="InterPro" id="IPR012296">
    <property type="entry name" value="Nuclease_put_TT1808"/>
</dbReference>
<keyword evidence="2" id="KW-0378">Hydrolase</keyword>
<evidence type="ECO:0000259" key="1">
    <source>
        <dbReference type="Pfam" id="PF05685"/>
    </source>
</evidence>
<reference evidence="2 3" key="1">
    <citation type="journal article" date="2014" name="Int. J. Syst. Evol. Microbiol.">
        <title>Streptomyces hoynatensis sp. nov., isolated from deep marine sediment.</title>
        <authorList>
            <person name="Veyisoglu A."/>
            <person name="Sahin N."/>
        </authorList>
    </citation>
    <scope>NUCLEOTIDE SEQUENCE [LARGE SCALE GENOMIC DNA]</scope>
    <source>
        <strain evidence="2 3">KCTC 29097</strain>
    </source>
</reference>
<keyword evidence="3" id="KW-1185">Reference proteome</keyword>
<dbReference type="InterPro" id="IPR008538">
    <property type="entry name" value="Uma2"/>
</dbReference>
<dbReference type="OrthoDB" id="4537149at2"/>
<dbReference type="EMBL" id="RBAL01000030">
    <property type="protein sequence ID" value="RKN36898.1"/>
    <property type="molecule type" value="Genomic_DNA"/>
</dbReference>
<dbReference type="Proteomes" id="UP000272474">
    <property type="component" value="Unassembled WGS sequence"/>
</dbReference>
<dbReference type="GO" id="GO:0004519">
    <property type="term" value="F:endonuclease activity"/>
    <property type="evidence" value="ECO:0007669"/>
    <property type="project" value="UniProtKB-KW"/>
</dbReference>
<dbReference type="Pfam" id="PF05685">
    <property type="entry name" value="Uma2"/>
    <property type="match status" value="1"/>
</dbReference>
<feature type="domain" description="Putative restriction endonuclease" evidence="1">
    <location>
        <begin position="20"/>
        <end position="188"/>
    </location>
</feature>
<dbReference type="Gene3D" id="3.90.1570.10">
    <property type="entry name" value="tt1808, chain A"/>
    <property type="match status" value="1"/>
</dbReference>
<dbReference type="CDD" id="cd06260">
    <property type="entry name" value="DUF820-like"/>
    <property type="match status" value="1"/>
</dbReference>
<dbReference type="PANTHER" id="PTHR35400">
    <property type="entry name" value="SLR1083 PROTEIN"/>
    <property type="match status" value="1"/>
</dbReference>
<protein>
    <submittedName>
        <fullName evidence="2">Uma2 family endonuclease</fullName>
    </submittedName>
</protein>
<keyword evidence="2" id="KW-0540">Nuclease</keyword>
<keyword evidence="2" id="KW-0255">Endonuclease</keyword>